<evidence type="ECO:0000313" key="1">
    <source>
        <dbReference type="EMBL" id="KAH6824000.1"/>
    </source>
</evidence>
<accession>A0AAD4IYR1</accession>
<keyword evidence="2" id="KW-1185">Reference proteome</keyword>
<proteinExistence type="predicted"/>
<gene>
    <name evidence="1" type="ORF">C2S53_019449</name>
</gene>
<dbReference type="EMBL" id="SDAM02000556">
    <property type="protein sequence ID" value="KAH6824000.1"/>
    <property type="molecule type" value="Genomic_DNA"/>
</dbReference>
<protein>
    <submittedName>
        <fullName evidence="1">Uncharacterized protein</fullName>
    </submittedName>
</protein>
<reference evidence="1 2" key="1">
    <citation type="journal article" date="2021" name="Nat. Commun.">
        <title>Incipient diploidization of the medicinal plant Perilla within 10,000 years.</title>
        <authorList>
            <person name="Zhang Y."/>
            <person name="Shen Q."/>
            <person name="Leng L."/>
            <person name="Zhang D."/>
            <person name="Chen S."/>
            <person name="Shi Y."/>
            <person name="Ning Z."/>
            <person name="Chen S."/>
        </authorList>
    </citation>
    <scope>NUCLEOTIDE SEQUENCE [LARGE SCALE GENOMIC DNA]</scope>
    <source>
        <strain evidence="2">cv. PC099</strain>
    </source>
</reference>
<evidence type="ECO:0000313" key="2">
    <source>
        <dbReference type="Proteomes" id="UP001190926"/>
    </source>
</evidence>
<name>A0AAD4IYR1_PERFH</name>
<dbReference type="AlphaFoldDB" id="A0AAD4IYR1"/>
<sequence length="104" mass="12064">MGNAVRFRCSSNTVIIPKYQTACSFPDLNRKSLHRDNKVWLHSKHETISEPDFSFVTVGQLRLVLRSQSAISFVLVQWLDQNELSVLGMHQKWLDEEEPQQHGK</sequence>
<comment type="caution">
    <text evidence="1">The sequence shown here is derived from an EMBL/GenBank/DDBJ whole genome shotgun (WGS) entry which is preliminary data.</text>
</comment>
<organism evidence="1 2">
    <name type="scientific">Perilla frutescens var. hirtella</name>
    <name type="common">Perilla citriodora</name>
    <name type="synonym">Perilla setoyensis</name>
    <dbReference type="NCBI Taxonomy" id="608512"/>
    <lineage>
        <taxon>Eukaryota</taxon>
        <taxon>Viridiplantae</taxon>
        <taxon>Streptophyta</taxon>
        <taxon>Embryophyta</taxon>
        <taxon>Tracheophyta</taxon>
        <taxon>Spermatophyta</taxon>
        <taxon>Magnoliopsida</taxon>
        <taxon>eudicotyledons</taxon>
        <taxon>Gunneridae</taxon>
        <taxon>Pentapetalae</taxon>
        <taxon>asterids</taxon>
        <taxon>lamiids</taxon>
        <taxon>Lamiales</taxon>
        <taxon>Lamiaceae</taxon>
        <taxon>Nepetoideae</taxon>
        <taxon>Elsholtzieae</taxon>
        <taxon>Perilla</taxon>
    </lineage>
</organism>
<dbReference type="Proteomes" id="UP001190926">
    <property type="component" value="Unassembled WGS sequence"/>
</dbReference>